<sequence length="152" mass="16571">MTTSSTRTTVGFVEVTLVVFGIYALGIGLFMMFAPGTFFDTLGNFGIRNDHYIFDNATFEVPQGLMLLAAVRWRTWRVPALAFATLHWALHTISHVVDPHHGAGDWIGWLEAGGLAATTVILALALRASVVAGAGIGANVPYRSKNHRNFER</sequence>
<evidence type="ECO:0000313" key="2">
    <source>
        <dbReference type="EMBL" id="BBY81441.1"/>
    </source>
</evidence>
<dbReference type="RefSeq" id="WP_235674556.1">
    <property type="nucleotide sequence ID" value="NZ_AP022599.1"/>
</dbReference>
<feature type="transmembrane region" description="Helical" evidence="1">
    <location>
        <begin position="115"/>
        <end position="142"/>
    </location>
</feature>
<evidence type="ECO:0000313" key="3">
    <source>
        <dbReference type="Proteomes" id="UP000467252"/>
    </source>
</evidence>
<dbReference type="Proteomes" id="UP000467252">
    <property type="component" value="Chromosome"/>
</dbReference>
<keyword evidence="3" id="KW-1185">Reference proteome</keyword>
<protein>
    <submittedName>
        <fullName evidence="2">Uncharacterized protein</fullName>
    </submittedName>
</protein>
<name>A0A7I7UKN8_MYCPV</name>
<dbReference type="AlphaFoldDB" id="A0A7I7UKN8"/>
<gene>
    <name evidence="2" type="ORF">MPUL_25990</name>
</gene>
<feature type="transmembrane region" description="Helical" evidence="1">
    <location>
        <begin position="12"/>
        <end position="34"/>
    </location>
</feature>
<organism evidence="2 3">
    <name type="scientific">Mycolicibacterium pulveris</name>
    <name type="common">Mycobacterium pulveris</name>
    <dbReference type="NCBI Taxonomy" id="36813"/>
    <lineage>
        <taxon>Bacteria</taxon>
        <taxon>Bacillati</taxon>
        <taxon>Actinomycetota</taxon>
        <taxon>Actinomycetes</taxon>
        <taxon>Mycobacteriales</taxon>
        <taxon>Mycobacteriaceae</taxon>
        <taxon>Mycolicibacterium</taxon>
    </lineage>
</organism>
<keyword evidence="1" id="KW-0472">Membrane</keyword>
<proteinExistence type="predicted"/>
<evidence type="ECO:0000256" key="1">
    <source>
        <dbReference type="SAM" id="Phobius"/>
    </source>
</evidence>
<accession>A0A7I7UKN8</accession>
<dbReference type="EMBL" id="AP022599">
    <property type="protein sequence ID" value="BBY81441.1"/>
    <property type="molecule type" value="Genomic_DNA"/>
</dbReference>
<keyword evidence="1" id="KW-0812">Transmembrane</keyword>
<reference evidence="2 3" key="1">
    <citation type="journal article" date="2019" name="Emerg. Microbes Infect.">
        <title>Comprehensive subspecies identification of 175 nontuberculous mycobacteria species based on 7547 genomic profiles.</title>
        <authorList>
            <person name="Matsumoto Y."/>
            <person name="Kinjo T."/>
            <person name="Motooka D."/>
            <person name="Nabeya D."/>
            <person name="Jung N."/>
            <person name="Uechi K."/>
            <person name="Horii T."/>
            <person name="Iida T."/>
            <person name="Fujita J."/>
            <person name="Nakamura S."/>
        </authorList>
    </citation>
    <scope>NUCLEOTIDE SEQUENCE [LARGE SCALE GENOMIC DNA]</scope>
    <source>
        <strain evidence="2 3">JCM 6370</strain>
    </source>
</reference>
<keyword evidence="1" id="KW-1133">Transmembrane helix</keyword>